<dbReference type="GO" id="GO:0003676">
    <property type="term" value="F:nucleic acid binding"/>
    <property type="evidence" value="ECO:0007669"/>
    <property type="project" value="InterPro"/>
</dbReference>
<dbReference type="Pfam" id="PF01623">
    <property type="entry name" value="Carla_C4"/>
    <property type="match status" value="1"/>
</dbReference>
<dbReference type="InterPro" id="IPR002568">
    <property type="entry name" value="Carla-bd"/>
</dbReference>
<reference evidence="2" key="1">
    <citation type="submission" date="2019-11" db="EMBL/GenBank/DDBJ databases">
        <authorList>
            <person name="Jee S."/>
        </authorList>
    </citation>
    <scope>NUCLEOTIDE SEQUENCE [LARGE SCALE GENOMIC DNA]</scope>
    <source>
        <strain evidence="2">PZ1</strain>
    </source>
</reference>
<dbReference type="EMBL" id="CP046377">
    <property type="protein sequence ID" value="QHQ24136.1"/>
    <property type="molecule type" value="Genomic_DNA"/>
</dbReference>
<sequence>MVNSGTGVIDTPTSVEHSVIREIILPVSPCPSASSIRFRRCNESINTSLSEYAESRRSESYKICNRCFIVITSSSTTGVMHR</sequence>
<gene>
    <name evidence="1" type="ORF">GMX10_08660</name>
</gene>
<protein>
    <submittedName>
        <fullName evidence="1">Uncharacterized protein</fullName>
    </submittedName>
</protein>
<dbReference type="Proteomes" id="UP000464054">
    <property type="component" value="Chromosome"/>
</dbReference>
<evidence type="ECO:0000313" key="1">
    <source>
        <dbReference type="EMBL" id="QHQ24136.1"/>
    </source>
</evidence>
<organism evidence="1 2">
    <name type="scientific">Pectobacterium parvum</name>
    <dbReference type="NCBI Taxonomy" id="2778550"/>
    <lineage>
        <taxon>Bacteria</taxon>
        <taxon>Pseudomonadati</taxon>
        <taxon>Pseudomonadota</taxon>
        <taxon>Gammaproteobacteria</taxon>
        <taxon>Enterobacterales</taxon>
        <taxon>Pectobacteriaceae</taxon>
        <taxon>Pectobacterium</taxon>
    </lineage>
</organism>
<name>A0AAP9LCF4_9GAMM</name>
<dbReference type="AlphaFoldDB" id="A0AAP9LCF4"/>
<dbReference type="GO" id="GO:0006355">
    <property type="term" value="P:regulation of DNA-templated transcription"/>
    <property type="evidence" value="ECO:0007669"/>
    <property type="project" value="InterPro"/>
</dbReference>
<proteinExistence type="predicted"/>
<accession>A0AAP9LCF4</accession>
<evidence type="ECO:0000313" key="2">
    <source>
        <dbReference type="Proteomes" id="UP000464054"/>
    </source>
</evidence>